<reference evidence="2" key="1">
    <citation type="submission" date="2015-07" db="EMBL/GenBank/DDBJ databases">
        <title>Transcriptome Assembly of Anthurium amnicola.</title>
        <authorList>
            <person name="Suzuki J."/>
        </authorList>
    </citation>
    <scope>NUCLEOTIDE SEQUENCE</scope>
</reference>
<feature type="region of interest" description="Disordered" evidence="1">
    <location>
        <begin position="59"/>
        <end position="80"/>
    </location>
</feature>
<feature type="non-terminal residue" evidence="2">
    <location>
        <position position="1"/>
    </location>
</feature>
<feature type="compositionally biased region" description="Low complexity" evidence="1">
    <location>
        <begin position="177"/>
        <end position="186"/>
    </location>
</feature>
<accession>A0A1D1XI05</accession>
<sequence length="310" mass="32153">EGQGEGVVNQVRRRVRGDAGDGPRPLPPPPPLHLLVPGSLPVRAAPTVARRPLILISRRHRHGSPASQRQHQQVLHPTHEGELLLVVEDVGDGRRRRVGHRQPPIHTHTPSGAVDGPHVHGLETARLRPRRPAHLPEPEVEAVRLEGVGPREEQGRPAAEVVAGHEQGLERVPQRQLLPEGLLHGPLHPRRPRRALPTTGPPDAQGPSQQATSLLVGEEAVPLVGEEAPGVVGAEDGTAAVAGGEEHGREDAPHAGASGDVEVVGDAGVGVPGLGAEGLLQGGEGAAGEDTAHGGAAIEGEDADLAPLGL</sequence>
<feature type="compositionally biased region" description="Basic and acidic residues" evidence="1">
    <location>
        <begin position="117"/>
        <end position="126"/>
    </location>
</feature>
<feature type="compositionally biased region" description="Low complexity" evidence="1">
    <location>
        <begin position="1"/>
        <end position="10"/>
    </location>
</feature>
<feature type="compositionally biased region" description="Basic and acidic residues" evidence="1">
    <location>
        <begin position="134"/>
        <end position="155"/>
    </location>
</feature>
<organism evidence="2">
    <name type="scientific">Anthurium amnicola</name>
    <dbReference type="NCBI Taxonomy" id="1678845"/>
    <lineage>
        <taxon>Eukaryota</taxon>
        <taxon>Viridiplantae</taxon>
        <taxon>Streptophyta</taxon>
        <taxon>Embryophyta</taxon>
        <taxon>Tracheophyta</taxon>
        <taxon>Spermatophyta</taxon>
        <taxon>Magnoliopsida</taxon>
        <taxon>Liliopsida</taxon>
        <taxon>Araceae</taxon>
        <taxon>Pothoideae</taxon>
        <taxon>Potheae</taxon>
        <taxon>Anthurium</taxon>
    </lineage>
</organism>
<feature type="region of interest" description="Disordered" evidence="1">
    <location>
        <begin position="268"/>
        <end position="310"/>
    </location>
</feature>
<feature type="compositionally biased region" description="Gly residues" evidence="1">
    <location>
        <begin position="268"/>
        <end position="286"/>
    </location>
</feature>
<proteinExistence type="predicted"/>
<dbReference type="AlphaFoldDB" id="A0A1D1XI05"/>
<name>A0A1D1XI05_9ARAE</name>
<gene>
    <name evidence="2" type="ORF">g.162192</name>
</gene>
<evidence type="ECO:0000313" key="2">
    <source>
        <dbReference type="EMBL" id="JAT41931.1"/>
    </source>
</evidence>
<feature type="compositionally biased region" description="Polar residues" evidence="1">
    <location>
        <begin position="65"/>
        <end position="75"/>
    </location>
</feature>
<feature type="region of interest" description="Disordered" evidence="1">
    <location>
        <begin position="1"/>
        <end position="33"/>
    </location>
</feature>
<feature type="region of interest" description="Disordered" evidence="1">
    <location>
        <begin position="95"/>
        <end position="211"/>
    </location>
</feature>
<protein>
    <submittedName>
        <fullName evidence="2">Uncharacterized protein</fullName>
    </submittedName>
</protein>
<dbReference type="EMBL" id="GDJX01026005">
    <property type="protein sequence ID" value="JAT41931.1"/>
    <property type="molecule type" value="Transcribed_RNA"/>
</dbReference>
<evidence type="ECO:0000256" key="1">
    <source>
        <dbReference type="SAM" id="MobiDB-lite"/>
    </source>
</evidence>
<feature type="non-terminal residue" evidence="2">
    <location>
        <position position="310"/>
    </location>
</feature>